<dbReference type="Pfam" id="PF00534">
    <property type="entry name" value="Glycos_transf_1"/>
    <property type="match status" value="1"/>
</dbReference>
<protein>
    <submittedName>
        <fullName evidence="3">Glycosyltransferase involved in cell wall bisynthesis</fullName>
    </submittedName>
</protein>
<dbReference type="SUPFAM" id="SSF53756">
    <property type="entry name" value="UDP-Glycosyltransferase/glycogen phosphorylase"/>
    <property type="match status" value="1"/>
</dbReference>
<reference evidence="3 4" key="1">
    <citation type="submission" date="2016-10" db="EMBL/GenBank/DDBJ databases">
        <authorList>
            <person name="de Groot N.N."/>
        </authorList>
    </citation>
    <scope>NUCLEOTIDE SEQUENCE [LARGE SCALE GENOMIC DNA]</scope>
    <source>
        <strain evidence="3 4">DSM 15695</strain>
    </source>
</reference>
<evidence type="ECO:0000259" key="1">
    <source>
        <dbReference type="Pfam" id="PF00534"/>
    </source>
</evidence>
<dbReference type="GO" id="GO:0016757">
    <property type="term" value="F:glycosyltransferase activity"/>
    <property type="evidence" value="ECO:0007669"/>
    <property type="project" value="InterPro"/>
</dbReference>
<dbReference type="OrthoDB" id="9804196at2"/>
<organism evidence="3 4">
    <name type="scientific">Ignavigranum ruoffiae</name>
    <dbReference type="NCBI Taxonomy" id="89093"/>
    <lineage>
        <taxon>Bacteria</taxon>
        <taxon>Bacillati</taxon>
        <taxon>Bacillota</taxon>
        <taxon>Bacilli</taxon>
        <taxon>Lactobacillales</taxon>
        <taxon>Aerococcaceae</taxon>
        <taxon>Ignavigranum</taxon>
    </lineage>
</organism>
<keyword evidence="3" id="KW-0808">Transferase</keyword>
<dbReference type="RefSeq" id="WP_092571270.1">
    <property type="nucleotide sequence ID" value="NZ_CALUDV010000003.1"/>
</dbReference>
<feature type="domain" description="Glycosyl transferase family 1" evidence="1">
    <location>
        <begin position="184"/>
        <end position="304"/>
    </location>
</feature>
<evidence type="ECO:0000313" key="3">
    <source>
        <dbReference type="EMBL" id="SEQ02901.1"/>
    </source>
</evidence>
<accession>A0A1H9CP99</accession>
<dbReference type="PANTHER" id="PTHR45947">
    <property type="entry name" value="SULFOQUINOVOSYL TRANSFERASE SQD2"/>
    <property type="match status" value="1"/>
</dbReference>
<evidence type="ECO:0000259" key="2">
    <source>
        <dbReference type="Pfam" id="PF13439"/>
    </source>
</evidence>
<sequence>MKKILNVIGSLRIGGAENNAMAILRHLNPQDYEYHFLVFDQEVGDYEAEARQLGATIHRLPEPKAAYRDFIHHFRRLLQEEQFQVIHVNTLWNSGLLLKIAAQEQIPLRICHSHSTQSSAQEHLVYKVYKRLMQAWIRRYATHYIACGQAAGEYLYGTKFFEQHGQIIYNAIDLSIFKFDKSVRQKMRDQLQINSQTFVLGHTGRLAPVKNHPFMLKILKVLRDQGRQVVLMLIGDGPDRDKIVQLVKTLELEEAVYLLGRQHNIGEWLQAMDLFIFPSFFEGFPVSLVEAQATGLTALLSDRVSSEALLTPFSQALPLSQIETWISQIEAEINQPTDRTQTNLKKIQSSFDIDYVIHDWEGLYEEI</sequence>
<gene>
    <name evidence="3" type="ORF">SAMN04488558_10495</name>
</gene>
<dbReference type="AlphaFoldDB" id="A0A1H9CP99"/>
<dbReference type="InterPro" id="IPR001296">
    <property type="entry name" value="Glyco_trans_1"/>
</dbReference>
<proteinExistence type="predicted"/>
<dbReference type="Proteomes" id="UP000198833">
    <property type="component" value="Unassembled WGS sequence"/>
</dbReference>
<evidence type="ECO:0000313" key="4">
    <source>
        <dbReference type="Proteomes" id="UP000198833"/>
    </source>
</evidence>
<dbReference type="InterPro" id="IPR028098">
    <property type="entry name" value="Glyco_trans_4-like_N"/>
</dbReference>
<keyword evidence="4" id="KW-1185">Reference proteome</keyword>
<dbReference type="PANTHER" id="PTHR45947:SF3">
    <property type="entry name" value="SULFOQUINOVOSYL TRANSFERASE SQD2"/>
    <property type="match status" value="1"/>
</dbReference>
<dbReference type="Gene3D" id="3.40.50.2000">
    <property type="entry name" value="Glycogen Phosphorylase B"/>
    <property type="match status" value="2"/>
</dbReference>
<name>A0A1H9CP99_9LACT</name>
<dbReference type="InterPro" id="IPR050194">
    <property type="entry name" value="Glycosyltransferase_grp1"/>
</dbReference>
<dbReference type="STRING" id="89093.SAMN04488558_10495"/>
<dbReference type="Pfam" id="PF13439">
    <property type="entry name" value="Glyco_transf_4"/>
    <property type="match status" value="1"/>
</dbReference>
<feature type="domain" description="Glycosyltransferase subfamily 4-like N-terminal" evidence="2">
    <location>
        <begin position="13"/>
        <end position="175"/>
    </location>
</feature>
<dbReference type="EMBL" id="FOEN01000004">
    <property type="protein sequence ID" value="SEQ02901.1"/>
    <property type="molecule type" value="Genomic_DNA"/>
</dbReference>